<evidence type="ECO:0000256" key="6">
    <source>
        <dbReference type="SAM" id="Coils"/>
    </source>
</evidence>
<comment type="similarity">
    <text evidence="1">Belongs to the disease resistance NB-LRR family.</text>
</comment>
<comment type="caution">
    <text evidence="8">The sequence shown here is derived from an EMBL/GenBank/DDBJ whole genome shotgun (WGS) entry which is preliminary data.</text>
</comment>
<dbReference type="InterPro" id="IPR057135">
    <property type="entry name" value="At4g27190-like_LRR"/>
</dbReference>
<reference evidence="8 9" key="1">
    <citation type="journal article" date="2020" name="bioRxiv">
        <title>Sequence and annotation of 42 cannabis genomes reveals extensive copy number variation in cannabinoid synthesis and pathogen resistance genes.</title>
        <authorList>
            <person name="Mckernan K.J."/>
            <person name="Helbert Y."/>
            <person name="Kane L.T."/>
            <person name="Ebling H."/>
            <person name="Zhang L."/>
            <person name="Liu B."/>
            <person name="Eaton Z."/>
            <person name="Mclaughlin S."/>
            <person name="Kingan S."/>
            <person name="Baybayan P."/>
            <person name="Concepcion G."/>
            <person name="Jordan M."/>
            <person name="Riva A."/>
            <person name="Barbazuk W."/>
            <person name="Harkins T."/>
        </authorList>
    </citation>
    <scope>NUCLEOTIDE SEQUENCE [LARGE SCALE GENOMIC DNA]</scope>
    <source>
        <strain evidence="9">cv. Jamaican Lion 4</strain>
        <tissue evidence="8">Leaf</tissue>
    </source>
</reference>
<dbReference type="InterPro" id="IPR027417">
    <property type="entry name" value="P-loop_NTPase"/>
</dbReference>
<feature type="coiled-coil region" evidence="6">
    <location>
        <begin position="2"/>
        <end position="36"/>
    </location>
</feature>
<dbReference type="InterPro" id="IPR032675">
    <property type="entry name" value="LRR_dom_sf"/>
</dbReference>
<dbReference type="GO" id="GO:0006952">
    <property type="term" value="P:defense response"/>
    <property type="evidence" value="ECO:0007669"/>
    <property type="project" value="UniProtKB-KW"/>
</dbReference>
<dbReference type="Gene3D" id="3.80.10.10">
    <property type="entry name" value="Ribonuclease Inhibitor"/>
    <property type="match status" value="5"/>
</dbReference>
<keyword evidence="6" id="KW-0175">Coiled coil</keyword>
<accession>A0A7J6FJN2</accession>
<evidence type="ECO:0000256" key="4">
    <source>
        <dbReference type="ARBA" id="ARBA00022821"/>
    </source>
</evidence>
<dbReference type="GO" id="GO:0005524">
    <property type="term" value="F:ATP binding"/>
    <property type="evidence" value="ECO:0007669"/>
    <property type="project" value="UniProtKB-KW"/>
</dbReference>
<dbReference type="SUPFAM" id="SSF52047">
    <property type="entry name" value="RNI-like"/>
    <property type="match status" value="1"/>
</dbReference>
<dbReference type="PANTHER" id="PTHR33463">
    <property type="entry name" value="NB-ARC DOMAIN-CONTAINING PROTEIN-RELATED"/>
    <property type="match status" value="1"/>
</dbReference>
<dbReference type="Pfam" id="PF00931">
    <property type="entry name" value="NB-ARC"/>
    <property type="match status" value="1"/>
</dbReference>
<evidence type="ECO:0000256" key="2">
    <source>
        <dbReference type="ARBA" id="ARBA00022737"/>
    </source>
</evidence>
<evidence type="ECO:0000313" key="8">
    <source>
        <dbReference type="EMBL" id="KAF4370069.1"/>
    </source>
</evidence>
<sequence>NVENLNTQLQHLNDAQNRLQRRLQDAQNNCQVIEADVTTWLTTFGQISREANTFLNHPDHAKRIGLHGMGGIGKTMLAEEIAKVAKEEELFSKVVITTISQAPNVKEIQQHIAEMLEMTIFSQNESIVRRAELLRMRLERDESKILLILDDIWKELNLEEIGIHDGCKILVTSRYLHVLRNSMGMAESDVFFIGALKSSEAINLFMKIIGDTKVENNAYYNDLALKIVDECGGLPIAIATVAHALKCNMDSLFIWEDALQRLRTSNFTGIEGMHDKVYKSIRLSYDFLGSHEEEAKLLLLLCALHKEDEEIQVEDLIRYSMGWRLLQDIYTMEDARNRVNSLVVKLKSHCLLLDGTSTSNEVKMHDVIRDVCITIGKEDHGHRMMSNILMYEDERLKASKAISFLDYDHFDNLPPELECPSLELLLLSRSLPSSFASLQNLQTLCLRGSSLEDIAVIGELKNLKALDLSKSDFIMRLPKEIGALQRLQVLDLRGCRNLRVIKANVISNLTQMEELYLPREFEGWDKIIDEEVGIRNASLIEIKSMQRLTALHLYVPREHVLPEGLFSEKLERYQICIGVEYSSFSSKWLMRRSEYLSLVGLSLSQLEQAARELISLMRRSECLSLTGSMSVNSVSPSLVNEGFPRLKHLRFSNNDGVQCINNSTDVAFPCLESITLVHLRSLESICRGNKLPRGSFNQLRKVDVRCCGRLKNLFPLSVAKLLDEIIVQECEMIEEIVVREDGDEVGHNIDDYHSSLQLRSLQLYILPKLVQFYCSNHRAAEESDHSKPLFSETVSFPNLEDLTMKKMDIEMLWPEQLLLSSSSSSFYMQNLTTLKVGSCHNLKYLFSSSVAQKFVNLKSIQVRDCNAMKDIIRVVDQPGEKESTYHDQIDRIDLLSKLEFVQLVGLSSLQRFCSATDLSPCVVFPLLSKLDIKYCSTMNKAQARAVSTQGPFFNKKHSFMFQTSFPNLKELIVTYCNNLKSLLSSAMARNLVQLERLSVNECEKMEAVIVSDHDEEYISSSGGSNINAIIPFQKFDSLELNDLPNLIRFCELGDYCIECPLLSQLIIEGCPKLKELFMGDKRTSSSSIITTTNNNIIGEKKDRMMSAPNKQSLFKHNNKVIFPMIKVLRSDWSEVIKEIFEMSSNSIVLFPNLDTLHLTCTSPDEVIGVPNLKLFLHKYHTIHKLTLSGCFVNLSSSGDSEVTNNTTTTHLTSTSAPSSFSSSLEQLYIDGADDMVDHVFGVEPSSHNNTIILLFPNLRRVDVWGCSRLQSFAPSFMFFHNLEALIVSGCHGLRYLLSSSTATTLVRLQRMEISYCNEIKEIIINHNSNEEEEEEKDSLIVFQNLKQLELQNLPSLQSFFYSGNKVTMSIPNLEQLSIWRCPEMRRFSNGIVDPSASLSIEVDGKRIHVERDDVNATLVKLFREDNNKNNNSDLGLRQQ</sequence>
<dbReference type="PANTHER" id="PTHR33463:SF198">
    <property type="entry name" value="RPP4C3"/>
    <property type="match status" value="1"/>
</dbReference>
<dbReference type="GO" id="GO:0043531">
    <property type="term" value="F:ADP binding"/>
    <property type="evidence" value="ECO:0007669"/>
    <property type="project" value="InterPro"/>
</dbReference>
<evidence type="ECO:0000256" key="5">
    <source>
        <dbReference type="ARBA" id="ARBA00022840"/>
    </source>
</evidence>
<dbReference type="EMBL" id="JAATIQ010000209">
    <property type="protein sequence ID" value="KAF4370069.1"/>
    <property type="molecule type" value="Genomic_DNA"/>
</dbReference>
<dbReference type="InterPro" id="IPR050905">
    <property type="entry name" value="Plant_NBS-LRR"/>
</dbReference>
<evidence type="ECO:0000256" key="1">
    <source>
        <dbReference type="ARBA" id="ARBA00008894"/>
    </source>
</evidence>
<keyword evidence="2" id="KW-0677">Repeat</keyword>
<dbReference type="SUPFAM" id="SSF52540">
    <property type="entry name" value="P-loop containing nucleoside triphosphate hydrolases"/>
    <property type="match status" value="1"/>
</dbReference>
<dbReference type="SMART" id="SM00382">
    <property type="entry name" value="AAA"/>
    <property type="match status" value="1"/>
</dbReference>
<dbReference type="InterPro" id="IPR042197">
    <property type="entry name" value="Apaf_helical"/>
</dbReference>
<dbReference type="InterPro" id="IPR003593">
    <property type="entry name" value="AAA+_ATPase"/>
</dbReference>
<dbReference type="Gene3D" id="3.40.50.300">
    <property type="entry name" value="P-loop containing nucleotide triphosphate hydrolases"/>
    <property type="match status" value="1"/>
</dbReference>
<organism evidence="8 9">
    <name type="scientific">Cannabis sativa</name>
    <name type="common">Hemp</name>
    <name type="synonym">Marijuana</name>
    <dbReference type="NCBI Taxonomy" id="3483"/>
    <lineage>
        <taxon>Eukaryota</taxon>
        <taxon>Viridiplantae</taxon>
        <taxon>Streptophyta</taxon>
        <taxon>Embryophyta</taxon>
        <taxon>Tracheophyta</taxon>
        <taxon>Spermatophyta</taxon>
        <taxon>Magnoliopsida</taxon>
        <taxon>eudicotyledons</taxon>
        <taxon>Gunneridae</taxon>
        <taxon>Pentapetalae</taxon>
        <taxon>rosids</taxon>
        <taxon>fabids</taxon>
        <taxon>Rosales</taxon>
        <taxon>Cannabaceae</taxon>
        <taxon>Cannabis</taxon>
    </lineage>
</organism>
<evidence type="ECO:0000256" key="3">
    <source>
        <dbReference type="ARBA" id="ARBA00022741"/>
    </source>
</evidence>
<feature type="domain" description="AAA+ ATPase" evidence="7">
    <location>
        <begin position="60"/>
        <end position="197"/>
    </location>
</feature>
<dbReference type="Proteomes" id="UP000583929">
    <property type="component" value="Unassembled WGS sequence"/>
</dbReference>
<evidence type="ECO:0000259" key="7">
    <source>
        <dbReference type="SMART" id="SM00382"/>
    </source>
</evidence>
<dbReference type="Pfam" id="PF23247">
    <property type="entry name" value="LRR_RPS2"/>
    <property type="match status" value="3"/>
</dbReference>
<dbReference type="SUPFAM" id="SSF52058">
    <property type="entry name" value="L domain-like"/>
    <property type="match status" value="1"/>
</dbReference>
<dbReference type="Gene3D" id="1.10.8.430">
    <property type="entry name" value="Helical domain of apoptotic protease-activating factors"/>
    <property type="match status" value="1"/>
</dbReference>
<evidence type="ECO:0000313" key="9">
    <source>
        <dbReference type="Proteomes" id="UP000583929"/>
    </source>
</evidence>
<name>A0A7J6FJN2_CANSA</name>
<feature type="non-terminal residue" evidence="8">
    <location>
        <position position="1"/>
    </location>
</feature>
<dbReference type="InterPro" id="IPR002182">
    <property type="entry name" value="NB-ARC"/>
</dbReference>
<keyword evidence="4" id="KW-0611">Plant defense</keyword>
<keyword evidence="3" id="KW-0547">Nucleotide-binding</keyword>
<keyword evidence="9" id="KW-1185">Reference proteome</keyword>
<dbReference type="Pfam" id="PF23598">
    <property type="entry name" value="LRR_14"/>
    <property type="match status" value="1"/>
</dbReference>
<gene>
    <name evidence="8" type="ORF">G4B88_028346</name>
</gene>
<dbReference type="InterPro" id="IPR055414">
    <property type="entry name" value="LRR_R13L4/SHOC2-like"/>
</dbReference>
<dbReference type="PRINTS" id="PR00364">
    <property type="entry name" value="DISEASERSIST"/>
</dbReference>
<protein>
    <recommendedName>
        <fullName evidence="7">AAA+ ATPase domain-containing protein</fullName>
    </recommendedName>
</protein>
<proteinExistence type="inferred from homology"/>
<keyword evidence="5" id="KW-0067">ATP-binding</keyword>